<keyword evidence="3" id="KW-0574">Periplasm</keyword>
<dbReference type="PANTHER" id="PTHR33376">
    <property type="match status" value="1"/>
</dbReference>
<gene>
    <name evidence="5" type="primary">dctP_3</name>
    <name evidence="5" type="ORF">MAA8898_03006</name>
</gene>
<proteinExistence type="predicted"/>
<dbReference type="Gene3D" id="3.40.190.170">
    <property type="entry name" value="Bacterial extracellular solute-binding protein, family 7"/>
    <property type="match status" value="1"/>
</dbReference>
<evidence type="ECO:0000256" key="2">
    <source>
        <dbReference type="ARBA" id="ARBA00022729"/>
    </source>
</evidence>
<accession>A0A238KNW9</accession>
<protein>
    <submittedName>
        <fullName evidence="5">C4-dicarboxylate-binding periplasmic protein</fullName>
    </submittedName>
</protein>
<evidence type="ECO:0000256" key="4">
    <source>
        <dbReference type="SAM" id="SignalP"/>
    </source>
</evidence>
<name>A0A238KNW9_9RHOB</name>
<dbReference type="AlphaFoldDB" id="A0A238KNW9"/>
<dbReference type="CDD" id="cd13666">
    <property type="entry name" value="PBP2_TRAP_DctP_like_1"/>
    <property type="match status" value="1"/>
</dbReference>
<sequence length="359" mass="38789">MKVMYGALMAGMLALPVPVPVQAQETISLTVASSHPTVVPWVGMIQTHFMARTDEILAQTGTYRIAWNEAFGGQLYKANATLTSVEEGITDVGWVFSFLEQAKLPLSQASSNAPFASANPPAILAVMEELYETNEAFRNEWEQHNLKVLGFTATDLYDIYTKTPLTGIDDIAGMKISAPGVLGNWLRGTDANAVDGALTTYYTDVQTGVSDGVLTLALGALPIKLYEVAPIINRFDAGGAFSGAIAINRDSWDGLPEEVQNAMIEAGKHYTVSHGEDLVARHEGALNKMVELGAGQSVPVQIVDMPEGELAKWANKLPNVAREWAEPLDARGIPASEFLAAYLEALRARGEVPVRDWDK</sequence>
<dbReference type="Proteomes" id="UP000207598">
    <property type="component" value="Unassembled WGS sequence"/>
</dbReference>
<dbReference type="GO" id="GO:0042597">
    <property type="term" value="C:periplasmic space"/>
    <property type="evidence" value="ECO:0007669"/>
    <property type="project" value="UniProtKB-SubCell"/>
</dbReference>
<organism evidence="5 6">
    <name type="scientific">Maliponia aquimaris</name>
    <dbReference type="NCBI Taxonomy" id="1673631"/>
    <lineage>
        <taxon>Bacteria</taxon>
        <taxon>Pseudomonadati</taxon>
        <taxon>Pseudomonadota</taxon>
        <taxon>Alphaproteobacteria</taxon>
        <taxon>Rhodobacterales</taxon>
        <taxon>Paracoccaceae</taxon>
        <taxon>Maliponia</taxon>
    </lineage>
</organism>
<dbReference type="OrthoDB" id="6114763at2"/>
<dbReference type="InterPro" id="IPR018389">
    <property type="entry name" value="DctP_fam"/>
</dbReference>
<dbReference type="Pfam" id="PF03480">
    <property type="entry name" value="DctP"/>
    <property type="match status" value="1"/>
</dbReference>
<dbReference type="GO" id="GO:0055085">
    <property type="term" value="P:transmembrane transport"/>
    <property type="evidence" value="ECO:0007669"/>
    <property type="project" value="InterPro"/>
</dbReference>
<reference evidence="5 6" key="1">
    <citation type="submission" date="2017-05" db="EMBL/GenBank/DDBJ databases">
        <authorList>
            <person name="Song R."/>
            <person name="Chenine A.L."/>
            <person name="Ruprecht R.M."/>
        </authorList>
    </citation>
    <scope>NUCLEOTIDE SEQUENCE [LARGE SCALE GENOMIC DNA]</scope>
    <source>
        <strain evidence="5 6">CECT 8898</strain>
    </source>
</reference>
<evidence type="ECO:0000256" key="3">
    <source>
        <dbReference type="ARBA" id="ARBA00022764"/>
    </source>
</evidence>
<evidence type="ECO:0000256" key="1">
    <source>
        <dbReference type="ARBA" id="ARBA00004418"/>
    </source>
</evidence>
<dbReference type="EMBL" id="FXYF01000008">
    <property type="protein sequence ID" value="SMX44544.1"/>
    <property type="molecule type" value="Genomic_DNA"/>
</dbReference>
<keyword evidence="6" id="KW-1185">Reference proteome</keyword>
<feature type="chain" id="PRO_5012240878" evidence="4">
    <location>
        <begin position="24"/>
        <end position="359"/>
    </location>
</feature>
<evidence type="ECO:0000313" key="6">
    <source>
        <dbReference type="Proteomes" id="UP000207598"/>
    </source>
</evidence>
<feature type="signal peptide" evidence="4">
    <location>
        <begin position="1"/>
        <end position="23"/>
    </location>
</feature>
<dbReference type="NCBIfam" id="NF037995">
    <property type="entry name" value="TRAP_S1"/>
    <property type="match status" value="1"/>
</dbReference>
<dbReference type="InterPro" id="IPR038404">
    <property type="entry name" value="TRAP_DctP_sf"/>
</dbReference>
<dbReference type="PANTHER" id="PTHR33376:SF15">
    <property type="entry name" value="BLL6794 PROTEIN"/>
    <property type="match status" value="1"/>
</dbReference>
<keyword evidence="2 4" id="KW-0732">Signal</keyword>
<dbReference type="RefSeq" id="WP_094021818.1">
    <property type="nucleotide sequence ID" value="NZ_FXYF01000008.1"/>
</dbReference>
<comment type="subcellular location">
    <subcellularLocation>
        <location evidence="1">Periplasm</location>
    </subcellularLocation>
</comment>
<evidence type="ECO:0000313" key="5">
    <source>
        <dbReference type="EMBL" id="SMX44544.1"/>
    </source>
</evidence>